<dbReference type="Proteomes" id="UP000814140">
    <property type="component" value="Unassembled WGS sequence"/>
</dbReference>
<proteinExistence type="predicted"/>
<name>A0ACB8SMM8_9AGAM</name>
<gene>
    <name evidence="1" type="ORF">BV25DRAFT_1841634</name>
</gene>
<evidence type="ECO:0000313" key="1">
    <source>
        <dbReference type="EMBL" id="KAI0057528.1"/>
    </source>
</evidence>
<reference evidence="1" key="1">
    <citation type="submission" date="2021-03" db="EMBL/GenBank/DDBJ databases">
        <authorList>
            <consortium name="DOE Joint Genome Institute"/>
            <person name="Ahrendt S."/>
            <person name="Looney B.P."/>
            <person name="Miyauchi S."/>
            <person name="Morin E."/>
            <person name="Drula E."/>
            <person name="Courty P.E."/>
            <person name="Chicoki N."/>
            <person name="Fauchery L."/>
            <person name="Kohler A."/>
            <person name="Kuo A."/>
            <person name="Labutti K."/>
            <person name="Pangilinan J."/>
            <person name="Lipzen A."/>
            <person name="Riley R."/>
            <person name="Andreopoulos W."/>
            <person name="He G."/>
            <person name="Johnson J."/>
            <person name="Barry K.W."/>
            <person name="Grigoriev I.V."/>
            <person name="Nagy L."/>
            <person name="Hibbett D."/>
            <person name="Henrissat B."/>
            <person name="Matheny P.B."/>
            <person name="Labbe J."/>
            <person name="Martin F."/>
        </authorList>
    </citation>
    <scope>NUCLEOTIDE SEQUENCE</scope>
    <source>
        <strain evidence="1">HHB10654</strain>
    </source>
</reference>
<sequence length="762" mass="85966">MPTSSARLSHDASFGTTLSSPLGEHEFDSDRVGVYSSKADLSKQQQMLGLMDELQSTDLQTDIDIPRIAVIGQKGTGKSSLVEAISGVSLPMANGTCASCPTEYCLARASGPWNCTVFLRYTMDDRGQRLSKIRHEQFGPVITNPDHVEERHRRAQLAILNPNTPSKMFLEGEGPSAKDCEANFSVNCVSLKIKGPDVADLYLCDLPDLAYSTEAYEGDKKFVEELLVTYIKNPNYVILVTIACETEFDTQEAFDLVKQHDPDLKRTIGVLMMPDYITTDKEDRRIRVRDTRNLSLLGRYGVKQPDLVQLRESNTYPGVRSREAEFLSTIAPWAQLSFDEQDQLSTARVVDRLSKTLSDLIAKRLPEMEQEIQRQKEYVERSLNKLPIALSLDPLTEMVNLLTNFSNAVIYNIEGTPDEDGLVQAIRPHQETFQHAIRTLAPDFHLCKQADAGFVSLSPLMDVFHSGDRSLPNSVRAVYLEDVLKAAQVARTRNSPNDYLSVVTERYIQLYIGKWKPPALAFFNAVIEVVTGHMTKIFKDHFERFTHGHLFETASISFLSHMKKAEDMARQSVLWLLELEARPFTLNTEVLAYHREKFLAYYKGGLQTVEHDILVKSLDPYKPEVGAALSDTTEFQARMSKAMTGLAEIDLIGTGIGNLPSHLPTDRLGSALEIMASVQAYYEVASRRFIDSVPQAVDCDYVNGMHKGLLDVLVRDIMRGPDVRERCRQFLREDPALSMRREELEGKRDRLEKTQTKFMQLF</sequence>
<organism evidence="1 2">
    <name type="scientific">Artomyces pyxidatus</name>
    <dbReference type="NCBI Taxonomy" id="48021"/>
    <lineage>
        <taxon>Eukaryota</taxon>
        <taxon>Fungi</taxon>
        <taxon>Dikarya</taxon>
        <taxon>Basidiomycota</taxon>
        <taxon>Agaricomycotina</taxon>
        <taxon>Agaricomycetes</taxon>
        <taxon>Russulales</taxon>
        <taxon>Auriscalpiaceae</taxon>
        <taxon>Artomyces</taxon>
    </lineage>
</organism>
<dbReference type="EMBL" id="MU277246">
    <property type="protein sequence ID" value="KAI0057528.1"/>
    <property type="molecule type" value="Genomic_DNA"/>
</dbReference>
<comment type="caution">
    <text evidence="1">The sequence shown here is derived from an EMBL/GenBank/DDBJ whole genome shotgun (WGS) entry which is preliminary data.</text>
</comment>
<evidence type="ECO:0000313" key="2">
    <source>
        <dbReference type="Proteomes" id="UP000814140"/>
    </source>
</evidence>
<keyword evidence="2" id="KW-1185">Reference proteome</keyword>
<accession>A0ACB8SMM8</accession>
<reference evidence="1" key="2">
    <citation type="journal article" date="2022" name="New Phytol.">
        <title>Evolutionary transition to the ectomycorrhizal habit in the genomes of a hyperdiverse lineage of mushroom-forming fungi.</title>
        <authorList>
            <person name="Looney B."/>
            <person name="Miyauchi S."/>
            <person name="Morin E."/>
            <person name="Drula E."/>
            <person name="Courty P.E."/>
            <person name="Kohler A."/>
            <person name="Kuo A."/>
            <person name="LaButti K."/>
            <person name="Pangilinan J."/>
            <person name="Lipzen A."/>
            <person name="Riley R."/>
            <person name="Andreopoulos W."/>
            <person name="He G."/>
            <person name="Johnson J."/>
            <person name="Nolan M."/>
            <person name="Tritt A."/>
            <person name="Barry K.W."/>
            <person name="Grigoriev I.V."/>
            <person name="Nagy L.G."/>
            <person name="Hibbett D."/>
            <person name="Henrissat B."/>
            <person name="Matheny P.B."/>
            <person name="Labbe J."/>
            <person name="Martin F.M."/>
        </authorList>
    </citation>
    <scope>NUCLEOTIDE SEQUENCE</scope>
    <source>
        <strain evidence="1">HHB10654</strain>
    </source>
</reference>
<protein>
    <submittedName>
        <fullName evidence="1">Uncharacterized protein</fullName>
    </submittedName>
</protein>